<keyword evidence="4" id="KW-1133">Transmembrane helix</keyword>
<name>A0A9X3D115_9FLAO</name>
<evidence type="ECO:0000256" key="3">
    <source>
        <dbReference type="ARBA" id="ARBA00022692"/>
    </source>
</evidence>
<evidence type="ECO:0000259" key="6">
    <source>
        <dbReference type="Pfam" id="PF12696"/>
    </source>
</evidence>
<comment type="caution">
    <text evidence="7">The sequence shown here is derived from an EMBL/GenBank/DDBJ whole genome shotgun (WGS) entry which is preliminary data.</text>
</comment>
<keyword evidence="5" id="KW-0472">Membrane</keyword>
<accession>A0A9X3D115</accession>
<evidence type="ECO:0000256" key="1">
    <source>
        <dbReference type="ARBA" id="ARBA00004651"/>
    </source>
</evidence>
<dbReference type="PANTHER" id="PTHR37937:SF1">
    <property type="entry name" value="CONJUGATIVE TRANSFER: DNA TRANSPORT"/>
    <property type="match status" value="1"/>
</dbReference>
<comment type="subcellular location">
    <subcellularLocation>
        <location evidence="1">Cell membrane</location>
        <topology evidence="1">Multi-pass membrane protein</topology>
    </subcellularLocation>
</comment>
<dbReference type="SUPFAM" id="SSF52540">
    <property type="entry name" value="P-loop containing nucleoside triphosphate hydrolases"/>
    <property type="match status" value="1"/>
</dbReference>
<dbReference type="InterPro" id="IPR051539">
    <property type="entry name" value="T4SS-coupling_protein"/>
</dbReference>
<evidence type="ECO:0000313" key="7">
    <source>
        <dbReference type="EMBL" id="MCX2839070.1"/>
    </source>
</evidence>
<keyword evidence="8" id="KW-1185">Reference proteome</keyword>
<gene>
    <name evidence="7" type="ORF">OQ279_13015</name>
</gene>
<keyword evidence="2" id="KW-1003">Cell membrane</keyword>
<sequence length="482" mass="55095">MLLELSLKLFLPASALNLCLYCFVSPQNEASSSVKKYRANLPLATGNLVLDNLRRGVSIIGAAGSGKTESVVYSLLRHFKKYSFSGLLHDYKNFELTEIAYPLFKSGKIPFYIISFDRIYHRVNPIAPRYMIDEESVNEVSRVLLENLLEQKELLASGSTKFFNDAVEGLVGGMIWKLKSDYPEYCTLPHLIAVYQSMDTPELVSFLSGNITSRSMADAFISGIASERQTAAVKSSLANALKKICTQRIFMALSKDEVPLDINNPENPAIVSIVNNPKYETAYSPVIATTIHTITKQMSIRQRDASFLLMEEAPTLRLLHMHRIPATLRSYNISTIYVMQDKIQNDLLYGEKASKAILSNLSYQFFGKVNDPDTAKYYEQFFEIVQKESISIHQGGSLNFDTRFTKSHRDSTRIRFDAFFRLKAGEFVSFADGKEKRVKFPYPRMRKELPEKFIEYSEEEIRNNYYRIFQEVRDEILNKKSN</sequence>
<protein>
    <submittedName>
        <fullName evidence="7">TraM recognition domain-containing protein</fullName>
    </submittedName>
</protein>
<dbReference type="Gene3D" id="3.40.50.300">
    <property type="entry name" value="P-loop containing nucleotide triphosphate hydrolases"/>
    <property type="match status" value="1"/>
</dbReference>
<evidence type="ECO:0000256" key="5">
    <source>
        <dbReference type="ARBA" id="ARBA00023136"/>
    </source>
</evidence>
<proteinExistence type="predicted"/>
<reference evidence="7" key="1">
    <citation type="submission" date="2022-11" db="EMBL/GenBank/DDBJ databases">
        <title>Salinimicrobium profundisediminis sp. nov., isolated from deep-sea sediment of the Mariana Trench.</title>
        <authorList>
            <person name="Fu H."/>
        </authorList>
    </citation>
    <scope>NUCLEOTIDE SEQUENCE</scope>
    <source>
        <strain evidence="7">MT39</strain>
    </source>
</reference>
<dbReference type="GO" id="GO:0005886">
    <property type="term" value="C:plasma membrane"/>
    <property type="evidence" value="ECO:0007669"/>
    <property type="project" value="UniProtKB-SubCell"/>
</dbReference>
<evidence type="ECO:0000256" key="4">
    <source>
        <dbReference type="ARBA" id="ARBA00022989"/>
    </source>
</evidence>
<feature type="domain" description="TraD/TraG TraM recognition site" evidence="6">
    <location>
        <begin position="308"/>
        <end position="378"/>
    </location>
</feature>
<dbReference type="Pfam" id="PF12696">
    <property type="entry name" value="TraG-D_C"/>
    <property type="match status" value="1"/>
</dbReference>
<dbReference type="PANTHER" id="PTHR37937">
    <property type="entry name" value="CONJUGATIVE TRANSFER: DNA TRANSPORT"/>
    <property type="match status" value="1"/>
</dbReference>
<dbReference type="CDD" id="cd01127">
    <property type="entry name" value="TrwB_TraG_TraD_VirD4"/>
    <property type="match status" value="1"/>
</dbReference>
<dbReference type="EMBL" id="JAPJDA010000021">
    <property type="protein sequence ID" value="MCX2839070.1"/>
    <property type="molecule type" value="Genomic_DNA"/>
</dbReference>
<dbReference type="InterPro" id="IPR032689">
    <property type="entry name" value="TraG-D_C"/>
</dbReference>
<dbReference type="AlphaFoldDB" id="A0A9X3D115"/>
<dbReference type="InterPro" id="IPR027417">
    <property type="entry name" value="P-loop_NTPase"/>
</dbReference>
<evidence type="ECO:0000256" key="2">
    <source>
        <dbReference type="ARBA" id="ARBA00022475"/>
    </source>
</evidence>
<dbReference type="Proteomes" id="UP001148482">
    <property type="component" value="Unassembled WGS sequence"/>
</dbReference>
<organism evidence="7 8">
    <name type="scientific">Salinimicrobium profundisediminis</name>
    <dbReference type="NCBI Taxonomy" id="2994553"/>
    <lineage>
        <taxon>Bacteria</taxon>
        <taxon>Pseudomonadati</taxon>
        <taxon>Bacteroidota</taxon>
        <taxon>Flavobacteriia</taxon>
        <taxon>Flavobacteriales</taxon>
        <taxon>Flavobacteriaceae</taxon>
        <taxon>Salinimicrobium</taxon>
    </lineage>
</organism>
<keyword evidence="3" id="KW-0812">Transmembrane</keyword>
<evidence type="ECO:0000313" key="8">
    <source>
        <dbReference type="Proteomes" id="UP001148482"/>
    </source>
</evidence>